<keyword evidence="2" id="KW-1185">Reference proteome</keyword>
<dbReference type="EMBL" id="KV417489">
    <property type="protein sequence ID" value="KZP31590.1"/>
    <property type="molecule type" value="Genomic_DNA"/>
</dbReference>
<sequence length="144" mass="16548">MHFFRGREMLDREDFAPYIHPSIESLPHISSSPLSYHLDNWYPTNELMFLSRLYLQLGMILEYLTGEHAPSLSSKLQQAPASDKRDLATLDYPYTLSQYAEFDSVNNRIEALIPERLLPAFSQFSVTSSWPPAYLVHGFNDSAC</sequence>
<evidence type="ECO:0000313" key="1">
    <source>
        <dbReference type="EMBL" id="KZP31590.1"/>
    </source>
</evidence>
<reference evidence="1 2" key="1">
    <citation type="journal article" date="2016" name="Mol. Biol. Evol.">
        <title>Comparative Genomics of Early-Diverging Mushroom-Forming Fungi Provides Insights into the Origins of Lignocellulose Decay Capabilities.</title>
        <authorList>
            <person name="Nagy L.G."/>
            <person name="Riley R."/>
            <person name="Tritt A."/>
            <person name="Adam C."/>
            <person name="Daum C."/>
            <person name="Floudas D."/>
            <person name="Sun H."/>
            <person name="Yadav J.S."/>
            <person name="Pangilinan J."/>
            <person name="Larsson K.H."/>
            <person name="Matsuura K."/>
            <person name="Barry K."/>
            <person name="Labutti K."/>
            <person name="Kuo R."/>
            <person name="Ohm R.A."/>
            <person name="Bhattacharya S.S."/>
            <person name="Shirouzu T."/>
            <person name="Yoshinaga Y."/>
            <person name="Martin F.M."/>
            <person name="Grigoriev I.V."/>
            <person name="Hibbett D.S."/>
        </authorList>
    </citation>
    <scope>NUCLEOTIDE SEQUENCE [LARGE SCALE GENOMIC DNA]</scope>
    <source>
        <strain evidence="1 2">CBS 109695</strain>
    </source>
</reference>
<protein>
    <submittedName>
        <fullName evidence="1">Uncharacterized protein</fullName>
    </submittedName>
</protein>
<accession>A0A166UDM2</accession>
<proteinExistence type="predicted"/>
<dbReference type="AlphaFoldDB" id="A0A166UDM2"/>
<dbReference type="STRING" id="436010.A0A166UDM2"/>
<organism evidence="1 2">
    <name type="scientific">Athelia psychrophila</name>
    <dbReference type="NCBI Taxonomy" id="1759441"/>
    <lineage>
        <taxon>Eukaryota</taxon>
        <taxon>Fungi</taxon>
        <taxon>Dikarya</taxon>
        <taxon>Basidiomycota</taxon>
        <taxon>Agaricomycotina</taxon>
        <taxon>Agaricomycetes</taxon>
        <taxon>Agaricomycetidae</taxon>
        <taxon>Atheliales</taxon>
        <taxon>Atheliaceae</taxon>
        <taxon>Athelia</taxon>
    </lineage>
</organism>
<dbReference type="Proteomes" id="UP000076532">
    <property type="component" value="Unassembled WGS sequence"/>
</dbReference>
<evidence type="ECO:0000313" key="2">
    <source>
        <dbReference type="Proteomes" id="UP000076532"/>
    </source>
</evidence>
<gene>
    <name evidence="1" type="ORF">FIBSPDRAFT_849560</name>
</gene>
<dbReference type="OrthoDB" id="19653at2759"/>
<name>A0A166UDM2_9AGAM</name>